<dbReference type="STRING" id="695850.A0A067CM75"/>
<gene>
    <name evidence="2" type="ORF">SPRG_07201</name>
</gene>
<dbReference type="RefSeq" id="XP_012201383.1">
    <property type="nucleotide sequence ID" value="XM_012345993.1"/>
</dbReference>
<protein>
    <submittedName>
        <fullName evidence="2">Uncharacterized protein</fullName>
    </submittedName>
</protein>
<organism evidence="2 3">
    <name type="scientific">Saprolegnia parasitica (strain CBS 223.65)</name>
    <dbReference type="NCBI Taxonomy" id="695850"/>
    <lineage>
        <taxon>Eukaryota</taxon>
        <taxon>Sar</taxon>
        <taxon>Stramenopiles</taxon>
        <taxon>Oomycota</taxon>
        <taxon>Saprolegniomycetes</taxon>
        <taxon>Saprolegniales</taxon>
        <taxon>Saprolegniaceae</taxon>
        <taxon>Saprolegnia</taxon>
    </lineage>
</organism>
<proteinExistence type="predicted"/>
<dbReference type="KEGG" id="spar:SPRG_07201"/>
<keyword evidence="3" id="KW-1185">Reference proteome</keyword>
<feature type="compositionally biased region" description="Acidic residues" evidence="1">
    <location>
        <begin position="54"/>
        <end position="66"/>
    </location>
</feature>
<feature type="compositionally biased region" description="Polar residues" evidence="1">
    <location>
        <begin position="37"/>
        <end position="46"/>
    </location>
</feature>
<evidence type="ECO:0000256" key="1">
    <source>
        <dbReference type="SAM" id="MobiDB-lite"/>
    </source>
</evidence>
<accession>A0A067CM75</accession>
<dbReference type="GeneID" id="24129497"/>
<name>A0A067CM75_SAPPC</name>
<dbReference type="AlphaFoldDB" id="A0A067CM75"/>
<dbReference type="VEuPathDB" id="FungiDB:SPRG_07201"/>
<reference evidence="2 3" key="1">
    <citation type="journal article" date="2013" name="PLoS Genet.">
        <title>Distinctive expansion of potential virulence genes in the genome of the oomycete fish pathogen Saprolegnia parasitica.</title>
        <authorList>
            <person name="Jiang R.H."/>
            <person name="de Bruijn I."/>
            <person name="Haas B.J."/>
            <person name="Belmonte R."/>
            <person name="Lobach L."/>
            <person name="Christie J."/>
            <person name="van den Ackerveken G."/>
            <person name="Bottin A."/>
            <person name="Bulone V."/>
            <person name="Diaz-Moreno S.M."/>
            <person name="Dumas B."/>
            <person name="Fan L."/>
            <person name="Gaulin E."/>
            <person name="Govers F."/>
            <person name="Grenville-Briggs L.J."/>
            <person name="Horner N.R."/>
            <person name="Levin J.Z."/>
            <person name="Mammella M."/>
            <person name="Meijer H.J."/>
            <person name="Morris P."/>
            <person name="Nusbaum C."/>
            <person name="Oome S."/>
            <person name="Phillips A.J."/>
            <person name="van Rooyen D."/>
            <person name="Rzeszutek E."/>
            <person name="Saraiva M."/>
            <person name="Secombes C.J."/>
            <person name="Seidl M.F."/>
            <person name="Snel B."/>
            <person name="Stassen J.H."/>
            <person name="Sykes S."/>
            <person name="Tripathy S."/>
            <person name="van den Berg H."/>
            <person name="Vega-Arreguin J.C."/>
            <person name="Wawra S."/>
            <person name="Young S.K."/>
            <person name="Zeng Q."/>
            <person name="Dieguez-Uribeondo J."/>
            <person name="Russ C."/>
            <person name="Tyler B.M."/>
            <person name="van West P."/>
        </authorList>
    </citation>
    <scope>NUCLEOTIDE SEQUENCE [LARGE SCALE GENOMIC DNA]</scope>
    <source>
        <strain evidence="2 3">CBS 223.65</strain>
    </source>
</reference>
<dbReference type="Proteomes" id="UP000030745">
    <property type="component" value="Unassembled WGS sequence"/>
</dbReference>
<dbReference type="EMBL" id="KK583214">
    <property type="protein sequence ID" value="KDO27927.1"/>
    <property type="molecule type" value="Genomic_DNA"/>
</dbReference>
<feature type="region of interest" description="Disordered" evidence="1">
    <location>
        <begin position="1"/>
        <end position="94"/>
    </location>
</feature>
<sequence length="226" mass="25956">MAQQSVAQRRSTAPLSMNDVDDEDDELPETLEKPTASPRTMLSSFTAKKPDDIAACDDEDDDDLPEMVDRATSPGEMATPPPPRASRTPSQQAAIDQRVLSYRRRILAIGLRAWRDALRRRKRKQEAAKRQDAVKQLQGCFRRYRCRRLLANAIEERRRQRLWKLSIFRLASLWRKPRLRAALHAWLLLQVSAQMEKKLLDEQARVKSLAHAISVQTQAEATCVRC</sequence>
<evidence type="ECO:0000313" key="3">
    <source>
        <dbReference type="Proteomes" id="UP000030745"/>
    </source>
</evidence>
<feature type="compositionally biased region" description="Acidic residues" evidence="1">
    <location>
        <begin position="19"/>
        <end position="29"/>
    </location>
</feature>
<feature type="compositionally biased region" description="Polar residues" evidence="1">
    <location>
        <begin position="1"/>
        <end position="15"/>
    </location>
</feature>
<evidence type="ECO:0000313" key="2">
    <source>
        <dbReference type="EMBL" id="KDO27927.1"/>
    </source>
</evidence>